<keyword evidence="3" id="KW-1185">Reference proteome</keyword>
<name>A0A3L8PZ28_9GAMM</name>
<keyword evidence="2" id="KW-0808">Transferase</keyword>
<evidence type="ECO:0000313" key="3">
    <source>
        <dbReference type="Proteomes" id="UP000281474"/>
    </source>
</evidence>
<gene>
    <name evidence="2" type="ORF">D5018_10230</name>
</gene>
<sequence>MKSQSTLALVILTGMLGLSGVSATAYGYDNHEQAKQGPTTLQYDYQYRTAKEKARDKYRHPKATLDFFGIKPTDTVIEIWPGGGWYSNILAPALKGSGEFIAAHFPSDSAVKYYRTSRAKYDVKFKDHPERYGLISVTSFMPPAHPVMAPAESADVVLTFRNVHNWIANDNEIEVFKAAYNALKPGGTFGVVEHRAKPDATRLEMIESGYVTEKFVKELAQKTGFKLVASSEVNANPKDTKNYPSGVWTLPPRLRLGDQNKAKYLAIGESDRMTLKFIKPK</sequence>
<dbReference type="Proteomes" id="UP000281474">
    <property type="component" value="Unassembled WGS sequence"/>
</dbReference>
<dbReference type="GO" id="GO:0032259">
    <property type="term" value="P:methylation"/>
    <property type="evidence" value="ECO:0007669"/>
    <property type="project" value="UniProtKB-KW"/>
</dbReference>
<keyword evidence="2" id="KW-0489">Methyltransferase</keyword>
<comment type="caution">
    <text evidence="2">The sequence shown here is derived from an EMBL/GenBank/DDBJ whole genome shotgun (WGS) entry which is preliminary data.</text>
</comment>
<feature type="chain" id="PRO_5018020367" evidence="1">
    <location>
        <begin position="28"/>
        <end position="281"/>
    </location>
</feature>
<dbReference type="OrthoDB" id="9801692at2"/>
<feature type="signal peptide" evidence="1">
    <location>
        <begin position="1"/>
        <end position="27"/>
    </location>
</feature>
<dbReference type="Gene3D" id="3.40.50.150">
    <property type="entry name" value="Vaccinia Virus protein VP39"/>
    <property type="match status" value="1"/>
</dbReference>
<dbReference type="EMBL" id="QZEI01000026">
    <property type="protein sequence ID" value="RLV59843.1"/>
    <property type="molecule type" value="Genomic_DNA"/>
</dbReference>
<dbReference type="AlphaFoldDB" id="A0A3L8PZ28"/>
<dbReference type="GO" id="GO:0008168">
    <property type="term" value="F:methyltransferase activity"/>
    <property type="evidence" value="ECO:0007669"/>
    <property type="project" value="UniProtKB-KW"/>
</dbReference>
<dbReference type="InterPro" id="IPR016980">
    <property type="entry name" value="S-AdoMet-dep_MeTrfase_Alr7345"/>
</dbReference>
<dbReference type="InterPro" id="IPR029063">
    <property type="entry name" value="SAM-dependent_MTases_sf"/>
</dbReference>
<protein>
    <submittedName>
        <fullName evidence="2">Methyltransferase</fullName>
    </submittedName>
</protein>
<keyword evidence="1" id="KW-0732">Signal</keyword>
<dbReference type="SUPFAM" id="SSF53335">
    <property type="entry name" value="S-adenosyl-L-methionine-dependent methyltransferases"/>
    <property type="match status" value="1"/>
</dbReference>
<accession>A0A3L8PZ28</accession>
<dbReference type="RefSeq" id="WP_121838906.1">
    <property type="nucleotide sequence ID" value="NZ_ML014775.1"/>
</dbReference>
<organism evidence="2 3">
    <name type="scientific">Parashewanella curva</name>
    <dbReference type="NCBI Taxonomy" id="2338552"/>
    <lineage>
        <taxon>Bacteria</taxon>
        <taxon>Pseudomonadati</taxon>
        <taxon>Pseudomonadota</taxon>
        <taxon>Gammaproteobacteria</taxon>
        <taxon>Alteromonadales</taxon>
        <taxon>Shewanellaceae</taxon>
        <taxon>Parashewanella</taxon>
    </lineage>
</organism>
<proteinExistence type="predicted"/>
<dbReference type="PIRSF" id="PIRSF031679">
    <property type="entry name" value="Mtase_Alr7345_prd"/>
    <property type="match status" value="1"/>
</dbReference>
<evidence type="ECO:0000313" key="2">
    <source>
        <dbReference type="EMBL" id="RLV59843.1"/>
    </source>
</evidence>
<reference evidence="2 3" key="1">
    <citation type="submission" date="2018-09" db="EMBL/GenBank/DDBJ databases">
        <title>Phylogeny of the Shewanellaceae, and recommendation for two new genera, Pseudoshewanella and Parashewanella.</title>
        <authorList>
            <person name="Wang G."/>
        </authorList>
    </citation>
    <scope>NUCLEOTIDE SEQUENCE [LARGE SCALE GENOMIC DNA]</scope>
    <source>
        <strain evidence="2 3">C51</strain>
    </source>
</reference>
<evidence type="ECO:0000256" key="1">
    <source>
        <dbReference type="SAM" id="SignalP"/>
    </source>
</evidence>